<keyword evidence="2" id="KW-1185">Reference proteome</keyword>
<dbReference type="WBParaSite" id="PDA_v2.g5105.t1">
    <property type="protein sequence ID" value="PDA_v2.g5105.t1"/>
    <property type="gene ID" value="PDA_v2.g5105"/>
</dbReference>
<sequence>MKPLTLSYLSIAAFIALISLVISAPVIDSSQIAELEALGFQVNPQMQYLPQPHQRLQKKWSRLEPSIRFFKRSGIPSNNFDLENEYFLVA</sequence>
<dbReference type="AlphaFoldDB" id="A0A914QN66"/>
<feature type="signal peptide" evidence="1">
    <location>
        <begin position="1"/>
        <end position="23"/>
    </location>
</feature>
<evidence type="ECO:0000313" key="3">
    <source>
        <dbReference type="WBParaSite" id="PDA_v2.g5105.t1"/>
    </source>
</evidence>
<dbReference type="Proteomes" id="UP000887578">
    <property type="component" value="Unplaced"/>
</dbReference>
<proteinExistence type="predicted"/>
<feature type="chain" id="PRO_5037725418" evidence="1">
    <location>
        <begin position="24"/>
        <end position="90"/>
    </location>
</feature>
<organism evidence="2 3">
    <name type="scientific">Panagrolaimus davidi</name>
    <dbReference type="NCBI Taxonomy" id="227884"/>
    <lineage>
        <taxon>Eukaryota</taxon>
        <taxon>Metazoa</taxon>
        <taxon>Ecdysozoa</taxon>
        <taxon>Nematoda</taxon>
        <taxon>Chromadorea</taxon>
        <taxon>Rhabditida</taxon>
        <taxon>Tylenchina</taxon>
        <taxon>Panagrolaimomorpha</taxon>
        <taxon>Panagrolaimoidea</taxon>
        <taxon>Panagrolaimidae</taxon>
        <taxon>Panagrolaimus</taxon>
    </lineage>
</organism>
<reference evidence="3" key="1">
    <citation type="submission" date="2022-11" db="UniProtKB">
        <authorList>
            <consortium name="WormBaseParasite"/>
        </authorList>
    </citation>
    <scope>IDENTIFICATION</scope>
</reference>
<evidence type="ECO:0000256" key="1">
    <source>
        <dbReference type="SAM" id="SignalP"/>
    </source>
</evidence>
<keyword evidence="1" id="KW-0732">Signal</keyword>
<protein>
    <submittedName>
        <fullName evidence="3">Uncharacterized protein</fullName>
    </submittedName>
</protein>
<evidence type="ECO:0000313" key="2">
    <source>
        <dbReference type="Proteomes" id="UP000887578"/>
    </source>
</evidence>
<name>A0A914QN66_9BILA</name>
<accession>A0A914QN66</accession>